<dbReference type="AlphaFoldDB" id="A0AA37XKW8"/>
<evidence type="ECO:0000313" key="2">
    <source>
        <dbReference type="Proteomes" id="UP001157039"/>
    </source>
</evidence>
<proteinExistence type="predicted"/>
<comment type="caution">
    <text evidence="1">The sequence shown here is derived from an EMBL/GenBank/DDBJ whole genome shotgun (WGS) entry which is preliminary data.</text>
</comment>
<evidence type="ECO:0000313" key="1">
    <source>
        <dbReference type="EMBL" id="GMA71941.1"/>
    </source>
</evidence>
<dbReference type="EMBL" id="BSUW01000001">
    <property type="protein sequence ID" value="GMA71941.1"/>
    <property type="molecule type" value="Genomic_DNA"/>
</dbReference>
<reference evidence="1 2" key="1">
    <citation type="journal article" date="2014" name="Int. J. Syst. Evol. Microbiol.">
        <title>Complete genome sequence of Corynebacterium casei LMG S-19264T (=DSM 44701T), isolated from a smear-ripened cheese.</title>
        <authorList>
            <consortium name="US DOE Joint Genome Institute (JGI-PGF)"/>
            <person name="Walter F."/>
            <person name="Albersmeier A."/>
            <person name="Kalinowski J."/>
            <person name="Ruckert C."/>
        </authorList>
    </citation>
    <scope>NUCLEOTIDE SEQUENCE [LARGE SCALE GENOMIC DNA]</scope>
    <source>
        <strain evidence="1 2">NBRC 114545</strain>
    </source>
</reference>
<dbReference type="Gene3D" id="3.40.1160.10">
    <property type="entry name" value="Acetylglutamate kinase-like"/>
    <property type="match status" value="1"/>
</dbReference>
<dbReference type="Proteomes" id="UP001157039">
    <property type="component" value="Unassembled WGS sequence"/>
</dbReference>
<name>A0AA37XKW8_9ENTE</name>
<dbReference type="InterPro" id="IPR036393">
    <property type="entry name" value="AceGlu_kinase-like_sf"/>
</dbReference>
<sequence length="44" mass="4909">MSMKPKYQRVVLKLSGEALAGEDGFGINPPTIQKIAEELKKFMN</sequence>
<dbReference type="SUPFAM" id="SSF53633">
    <property type="entry name" value="Carbamate kinase-like"/>
    <property type="match status" value="1"/>
</dbReference>
<gene>
    <name evidence="1" type="ORF">GCM10025885_09900</name>
</gene>
<organism evidence="1 2">
    <name type="scientific">Tetragenococcus osmophilus</name>
    <dbReference type="NCBI Taxonomy" id="526944"/>
    <lineage>
        <taxon>Bacteria</taxon>
        <taxon>Bacillati</taxon>
        <taxon>Bacillota</taxon>
        <taxon>Bacilli</taxon>
        <taxon>Lactobacillales</taxon>
        <taxon>Enterococcaceae</taxon>
        <taxon>Tetragenococcus</taxon>
    </lineage>
</organism>
<accession>A0AA37XKW8</accession>
<protein>
    <recommendedName>
        <fullName evidence="3">UMP kinase</fullName>
    </recommendedName>
</protein>
<evidence type="ECO:0008006" key="3">
    <source>
        <dbReference type="Google" id="ProtNLM"/>
    </source>
</evidence>